<dbReference type="AlphaFoldDB" id="A0A517NDN8"/>
<sequence length="578" mass="65866">MNRSASLTDEIPSPKFAKPRMMLIDIDERTDQCLRAEGFNVTTATLGAPRRVERSDNLYPVDHSWADLSGHEEQEILMINTALPDSIESGFIKVADGVEMLWQTAEQGEIDARPLVSYGISETFDTIMEHGGLAVVFLGSRYERTYLQGSMFSNINFRDTNKFEFSSWSFSSHLERFGNQRANGSEIHFLNEGNALSRLLRKGAEGSRYQTRISPNYDQRDHFLPLAKDKYDNTVAGLLIRNDPMVAMLLLPQMPDFHVIAADFIRDWCAQWRPHLFPFHDKQAWLHSDRYELASINQKKARIAIVRKEADAEIEKLHSEIEADRKANADWYVLLNGTGDELVEAVMNTLRQLGFQDVVDMDEQARQDGTEKNLREDVQVRDRDPILVVDIKGIVGTPADDESTQAQKHATMRTRELNQFVKPLTIINHQRNLPPHERSPEPYRPEIVQNADDIGLGLMTTWDLFLLRRNQERLGWTSEHVLPIFYRDGRINPIPEHYEEIGVLAHVWKKAFGIVPSRAFPKGSRLAVLVGDLFHELPVSEIKCDGVSLEIAPQGGNCGIACNDTSQFREKMRVFVVS</sequence>
<evidence type="ECO:0000313" key="2">
    <source>
        <dbReference type="Proteomes" id="UP000318538"/>
    </source>
</evidence>
<name>A0A517NDN8_9BACT</name>
<dbReference type="KEGG" id="rlc:K227x_36350"/>
<evidence type="ECO:0000313" key="1">
    <source>
        <dbReference type="EMBL" id="QDT05236.1"/>
    </source>
</evidence>
<dbReference type="Proteomes" id="UP000318538">
    <property type="component" value="Chromosome"/>
</dbReference>
<organism evidence="1 2">
    <name type="scientific">Rubripirellula lacrimiformis</name>
    <dbReference type="NCBI Taxonomy" id="1930273"/>
    <lineage>
        <taxon>Bacteria</taxon>
        <taxon>Pseudomonadati</taxon>
        <taxon>Planctomycetota</taxon>
        <taxon>Planctomycetia</taxon>
        <taxon>Pirellulales</taxon>
        <taxon>Pirellulaceae</taxon>
        <taxon>Rubripirellula</taxon>
    </lineage>
</organism>
<proteinExistence type="predicted"/>
<reference evidence="1 2" key="1">
    <citation type="submission" date="2019-02" db="EMBL/GenBank/DDBJ databases">
        <title>Deep-cultivation of Planctomycetes and their phenomic and genomic characterization uncovers novel biology.</title>
        <authorList>
            <person name="Wiegand S."/>
            <person name="Jogler M."/>
            <person name="Boedeker C."/>
            <person name="Pinto D."/>
            <person name="Vollmers J."/>
            <person name="Rivas-Marin E."/>
            <person name="Kohn T."/>
            <person name="Peeters S.H."/>
            <person name="Heuer A."/>
            <person name="Rast P."/>
            <person name="Oberbeckmann S."/>
            <person name="Bunk B."/>
            <person name="Jeske O."/>
            <person name="Meyerdierks A."/>
            <person name="Storesund J.E."/>
            <person name="Kallscheuer N."/>
            <person name="Luecker S."/>
            <person name="Lage O.M."/>
            <person name="Pohl T."/>
            <person name="Merkel B.J."/>
            <person name="Hornburger P."/>
            <person name="Mueller R.-W."/>
            <person name="Bruemmer F."/>
            <person name="Labrenz M."/>
            <person name="Spormann A.M."/>
            <person name="Op den Camp H."/>
            <person name="Overmann J."/>
            <person name="Amann R."/>
            <person name="Jetten M.S.M."/>
            <person name="Mascher T."/>
            <person name="Medema M.H."/>
            <person name="Devos D.P."/>
            <person name="Kaster A.-K."/>
            <person name="Ovreas L."/>
            <person name="Rohde M."/>
            <person name="Galperin M.Y."/>
            <person name="Jogler C."/>
        </authorList>
    </citation>
    <scope>NUCLEOTIDE SEQUENCE [LARGE SCALE GENOMIC DNA]</scope>
    <source>
        <strain evidence="1 2">K22_7</strain>
    </source>
</reference>
<dbReference type="OrthoDB" id="1097623at2"/>
<keyword evidence="2" id="KW-1185">Reference proteome</keyword>
<gene>
    <name evidence="1" type="ORF">K227x_36350</name>
</gene>
<dbReference type="EMBL" id="CP036525">
    <property type="protein sequence ID" value="QDT05236.1"/>
    <property type="molecule type" value="Genomic_DNA"/>
</dbReference>
<accession>A0A517NDN8</accession>
<protein>
    <submittedName>
        <fullName evidence="1">Uncharacterized protein</fullName>
    </submittedName>
</protein>